<dbReference type="AlphaFoldDB" id="W0I2G0"/>
<accession>W0I2G0</accession>
<dbReference type="KEGG" id="sod:Sant_3643"/>
<reference evidence="1 2" key="1">
    <citation type="journal article" date="2014" name="Genome Biol. Evol.">
        <title>Genome degeneration and adaptation in a nascent stage of symbiosis.</title>
        <authorList>
            <person name="Oakeson K.F."/>
            <person name="Gil R."/>
            <person name="Clayton A.L."/>
            <person name="Dunn D.M."/>
            <person name="von Niederhausern A.C."/>
            <person name="Hamil C."/>
            <person name="Aoyagi A."/>
            <person name="Duval B."/>
            <person name="Baca A."/>
            <person name="Silva F.J."/>
            <person name="Vallier A."/>
            <person name="Jackson D.G."/>
            <person name="Latorre A."/>
            <person name="Weiss R.B."/>
            <person name="Heddi A."/>
            <person name="Moya A."/>
            <person name="Dale C."/>
        </authorList>
    </citation>
    <scope>NUCLEOTIDE SEQUENCE [LARGE SCALE GENOMIC DNA]</scope>
    <source>
        <strain evidence="1 2">HS1</strain>
    </source>
</reference>
<keyword evidence="2" id="KW-1185">Reference proteome</keyword>
<name>W0I2G0_9GAMM</name>
<sequence length="476" mass="54082">MRKDKSFFLLIMFAFSVKGSPSETPQHRQDSPVIRWNGFALAYSSIQSGPRFMQPTLFAPAIITAKIFPPPPYEEQALHRRLEDYFNRFTPADKADVIAQLWAAPPEPGGALKGLAPPGETLGLGLALCDRMAQDGEYTTVQHHLAYAAHKVLFSIASGAMPMPHPPLKHLARLCHMALKWQIIQPTVTGEAALNDVWQNFCQLAQLPAEFSAIALAREQVDWHVLHQSISLLCAPHDNVVVSPTVLYNPIHQDSIKAVARYLRDELTQGLNLAREKLKQLLEGQMLLLPMMSVPICPYEGTVLTGHFSAVVAVKKDEYWHFAIFDSLDDSDTEPLKEAVLAQLVPKKRGRYYFFQQHFQQRNDCAIHAFNFFSRCLTLKETYWSGPAQWGQLFDDYCQETADLTLMLGEDSTLSSTMLRRYFMLECLINGYRPDEWAMVQNEPVLRREPRRGLSLSHSFRHLLGCTGHYRRLEDN</sequence>
<protein>
    <submittedName>
        <fullName evidence="1">Uncharacterized protein</fullName>
    </submittedName>
</protein>
<gene>
    <name evidence="1" type="ORF">Sant_3643</name>
</gene>
<evidence type="ECO:0000313" key="1">
    <source>
        <dbReference type="EMBL" id="AHF78623.1"/>
    </source>
</evidence>
<dbReference type="Proteomes" id="UP000019028">
    <property type="component" value="Chromosome"/>
</dbReference>
<organism evidence="1 2">
    <name type="scientific">Sodalis praecaptivus</name>
    <dbReference type="NCBI Taxonomy" id="1239307"/>
    <lineage>
        <taxon>Bacteria</taxon>
        <taxon>Pseudomonadati</taxon>
        <taxon>Pseudomonadota</taxon>
        <taxon>Gammaproteobacteria</taxon>
        <taxon>Enterobacterales</taxon>
        <taxon>Bruguierivoracaceae</taxon>
        <taxon>Sodalis</taxon>
    </lineage>
</organism>
<proteinExistence type="predicted"/>
<dbReference type="EMBL" id="CP006569">
    <property type="protein sequence ID" value="AHF78623.1"/>
    <property type="molecule type" value="Genomic_DNA"/>
</dbReference>
<dbReference type="HOGENOM" id="CLU_573515_0_0_6"/>
<dbReference type="PATRIC" id="fig|1239307.3.peg.4026"/>
<evidence type="ECO:0000313" key="2">
    <source>
        <dbReference type="Proteomes" id="UP000019028"/>
    </source>
</evidence>